<dbReference type="PATRIC" id="fig|1028800.3.peg.6154"/>
<feature type="chain" id="PRO_5001656525" description="Cyclophilin-like domain-containing protein" evidence="1">
    <location>
        <begin position="25"/>
        <end position="139"/>
    </location>
</feature>
<feature type="signal peptide" evidence="1">
    <location>
        <begin position="1"/>
        <end position="24"/>
    </location>
</feature>
<dbReference type="Proteomes" id="UP000028181">
    <property type="component" value="Plasmid pHAMBI540a"/>
</dbReference>
<gene>
    <name evidence="3" type="ORF">RG540_PA15010</name>
</gene>
<dbReference type="Gene3D" id="2.40.100.20">
    <property type="match status" value="1"/>
</dbReference>
<dbReference type="AlphaFoldDB" id="A0A068T145"/>
<dbReference type="SUPFAM" id="SSF50891">
    <property type="entry name" value="Cyclophilin-like"/>
    <property type="match status" value="1"/>
</dbReference>
<keyword evidence="4" id="KW-1185">Reference proteome</keyword>
<organism evidence="3 4">
    <name type="scientific">Neorhizobium galegae bv. orientalis str. HAMBI 540</name>
    <dbReference type="NCBI Taxonomy" id="1028800"/>
    <lineage>
        <taxon>Bacteria</taxon>
        <taxon>Pseudomonadati</taxon>
        <taxon>Pseudomonadota</taxon>
        <taxon>Alphaproteobacteria</taxon>
        <taxon>Hyphomicrobiales</taxon>
        <taxon>Rhizobiaceae</taxon>
        <taxon>Rhizobium/Agrobacterium group</taxon>
        <taxon>Neorhizobium</taxon>
    </lineage>
</organism>
<proteinExistence type="predicted"/>
<feature type="domain" description="Cyclophilin-like" evidence="2">
    <location>
        <begin position="31"/>
        <end position="136"/>
    </location>
</feature>
<dbReference type="eggNOG" id="COG4925">
    <property type="taxonomic scope" value="Bacteria"/>
</dbReference>
<dbReference type="GeneID" id="24260119"/>
<protein>
    <recommendedName>
        <fullName evidence="2">Cyclophilin-like domain-containing protein</fullName>
    </recommendedName>
</protein>
<dbReference type="EMBL" id="HG938354">
    <property type="protein sequence ID" value="CDN52177.1"/>
    <property type="molecule type" value="Genomic_DNA"/>
</dbReference>
<dbReference type="RefSeq" id="WP_244446734.1">
    <property type="nucleotide sequence ID" value="NZ_HG938354.1"/>
</dbReference>
<evidence type="ECO:0000313" key="3">
    <source>
        <dbReference type="EMBL" id="CDN52177.1"/>
    </source>
</evidence>
<evidence type="ECO:0000259" key="2">
    <source>
        <dbReference type="Pfam" id="PF18050"/>
    </source>
</evidence>
<dbReference type="KEGG" id="ngg:RG540_PA15010"/>
<evidence type="ECO:0000256" key="1">
    <source>
        <dbReference type="SAM" id="SignalP"/>
    </source>
</evidence>
<dbReference type="HOGENOM" id="CLU_1874060_0_0_5"/>
<keyword evidence="3" id="KW-0614">Plasmid</keyword>
<dbReference type="InterPro" id="IPR029000">
    <property type="entry name" value="Cyclophilin-like_dom_sf"/>
</dbReference>
<sequence length="139" mass="14918">MKQIMGATFLAAVLTLNLGGSALAQDRIVISSDWGKVTAELADNAAARALSAMLPLTIEMDDHLRQEKTGDLPAALPAAPRQRDFSAGTLGLWSAGDFVIYYREGRVPQPGIVILGQIQGDVSIFDRPGKLTIKVEKTR</sequence>
<geneLocation type="plasmid" evidence="4">
    <name>II</name>
</geneLocation>
<reference evidence="4" key="1">
    <citation type="journal article" date="2014" name="BMC Genomics">
        <title>Genome sequencing of two Neorhizobium galegae strains reveals a noeT gene responsible for the unusual acetylation of the nodulation factors.</title>
        <authorList>
            <person name="Osterman J."/>
            <person name="Marsh J."/>
            <person name="Laine P.K."/>
            <person name="Zeng Z."/>
            <person name="Alatalo E."/>
            <person name="Sullivan J.T."/>
            <person name="Young J.P."/>
            <person name="Thomas-Oates J."/>
            <person name="Paulin L."/>
            <person name="Lindstrom K."/>
        </authorList>
    </citation>
    <scope>NUCLEOTIDE SEQUENCE [LARGE SCALE GENOMIC DNA]</scope>
    <source>
        <strain evidence="4">HAMBI 540</strain>
    </source>
</reference>
<name>A0A068T145_NEOGA</name>
<evidence type="ECO:0000313" key="4">
    <source>
        <dbReference type="Proteomes" id="UP000028181"/>
    </source>
</evidence>
<accession>A0A068T145</accession>
<keyword evidence="1" id="KW-0732">Signal</keyword>
<dbReference type="InterPro" id="IPR041183">
    <property type="entry name" value="Cyclophilin-like"/>
</dbReference>
<dbReference type="Pfam" id="PF18050">
    <property type="entry name" value="Cyclophil_like2"/>
    <property type="match status" value="1"/>
</dbReference>